<name>A0A8J8SIX3_9FIRM</name>
<keyword evidence="7" id="KW-1185">Reference proteome</keyword>
<organism evidence="6 7">
    <name type="scientific">Vallitalea pronyensis</name>
    <dbReference type="NCBI Taxonomy" id="1348613"/>
    <lineage>
        <taxon>Bacteria</taxon>
        <taxon>Bacillati</taxon>
        <taxon>Bacillota</taxon>
        <taxon>Clostridia</taxon>
        <taxon>Lachnospirales</taxon>
        <taxon>Vallitaleaceae</taxon>
        <taxon>Vallitalea</taxon>
    </lineage>
</organism>
<keyword evidence="4" id="KW-1133">Transmembrane helix</keyword>
<evidence type="ECO:0000256" key="2">
    <source>
        <dbReference type="ARBA" id="ARBA00023125"/>
    </source>
</evidence>
<dbReference type="PROSITE" id="PS00041">
    <property type="entry name" value="HTH_ARAC_FAMILY_1"/>
    <property type="match status" value="1"/>
</dbReference>
<feature type="domain" description="HTH araC/xylS-type" evidence="5">
    <location>
        <begin position="655"/>
        <end position="754"/>
    </location>
</feature>
<dbReference type="SMART" id="SM00342">
    <property type="entry name" value="HTH_ARAC"/>
    <property type="match status" value="1"/>
</dbReference>
<dbReference type="InterPro" id="IPR018060">
    <property type="entry name" value="HTH_AraC"/>
</dbReference>
<evidence type="ECO:0000256" key="4">
    <source>
        <dbReference type="SAM" id="Phobius"/>
    </source>
</evidence>
<gene>
    <name evidence="6" type="ORF">HZI73_25105</name>
</gene>
<proteinExistence type="predicted"/>
<dbReference type="RefSeq" id="WP_212696079.1">
    <property type="nucleotide sequence ID" value="NZ_CP058649.1"/>
</dbReference>
<keyword evidence="3" id="KW-0804">Transcription</keyword>
<dbReference type="GO" id="GO:0003700">
    <property type="term" value="F:DNA-binding transcription factor activity"/>
    <property type="evidence" value="ECO:0007669"/>
    <property type="project" value="InterPro"/>
</dbReference>
<evidence type="ECO:0000259" key="5">
    <source>
        <dbReference type="PROSITE" id="PS01124"/>
    </source>
</evidence>
<dbReference type="InterPro" id="IPR018062">
    <property type="entry name" value="HTH_AraC-typ_CS"/>
</dbReference>
<evidence type="ECO:0000313" key="7">
    <source>
        <dbReference type="Proteomes" id="UP000683246"/>
    </source>
</evidence>
<dbReference type="PANTHER" id="PTHR43280">
    <property type="entry name" value="ARAC-FAMILY TRANSCRIPTIONAL REGULATOR"/>
    <property type="match status" value="1"/>
</dbReference>
<dbReference type="EMBL" id="CP058649">
    <property type="protein sequence ID" value="QUI25375.1"/>
    <property type="molecule type" value="Genomic_DNA"/>
</dbReference>
<evidence type="ECO:0000313" key="6">
    <source>
        <dbReference type="EMBL" id="QUI25375.1"/>
    </source>
</evidence>
<dbReference type="KEGG" id="vpy:HZI73_25105"/>
<dbReference type="AlphaFoldDB" id="A0A8J8SIX3"/>
<dbReference type="Pfam" id="PF12833">
    <property type="entry name" value="HTH_18"/>
    <property type="match status" value="1"/>
</dbReference>
<dbReference type="GO" id="GO:0043565">
    <property type="term" value="F:sequence-specific DNA binding"/>
    <property type="evidence" value="ECO:0007669"/>
    <property type="project" value="InterPro"/>
</dbReference>
<keyword evidence="4" id="KW-0472">Membrane</keyword>
<dbReference type="InterPro" id="IPR009057">
    <property type="entry name" value="Homeodomain-like_sf"/>
</dbReference>
<dbReference type="SUPFAM" id="SSF46689">
    <property type="entry name" value="Homeodomain-like"/>
    <property type="match status" value="1"/>
</dbReference>
<keyword evidence="2" id="KW-0238">DNA-binding</keyword>
<feature type="transmembrane region" description="Helical" evidence="4">
    <location>
        <begin position="12"/>
        <end position="33"/>
    </location>
</feature>
<dbReference type="Proteomes" id="UP000683246">
    <property type="component" value="Chromosome"/>
</dbReference>
<sequence>MSRWYNKMSYYYKYLFSYLLLLVIPLLVIGIYVDANLLDTLEKEVLTNELNALYQVKESFDTDMLQLSKISNAIFLETFESTTRFADDPLRYVELIEDMNILAITNPLIQEMFYYYKEDNYVISSTGSIPVDLFFNKYFDFDAWDRKAFMDKVKNIEKPFVRPKETIRSIESMAYEAVTYFFPLNRTTGKYYGAVFFTVPGPLVEEKLQSIMNINNKFTFVLDADNNRIASSPGGEALIMNEFQNFMGIDIKEDAMYTDDRIVINGVWYYAVLIQSNETGWKFITLTPESSISEKVKDLKWGFLLGLCLIACLGVAFIFLAMRINYSPIKRLKSFSQSISQDTIEDSGELEVIRRSLDYLSSQNTLLSDAVALSSKASRQLLIMELLRGVQPKEQILYEMAERYNIEVDKGCMVATIHINRDYQLSEARGEVIASAREVLEESVSVYECQQLDCWKITLLINLEEQDYPAVLESLQQLQIELREDSNLSTAIGLSNLHESIDFAPKAFLEASTAIDYRLVKGNDNVISYDNIVIKEASLSTYPKENLMKISTYLMAGDIIAIKKELDSIIHYIKHQNTPIFVVRGLCFDIINLIYHASENMLKAFDDTELDIPDAFTLSDYDTVDDLVNIVIVMSRDLCERIIKQKDKEELGLIHDMVNYIMCNYTDTEFSLAGMADHFGMYQSALSAYFKDKTDQTILNYVTRIKMQRATELLETTDMNMNKIAWAVGYSNTNSFIRRFKQWHNITPGEYRKQHKS</sequence>
<protein>
    <submittedName>
        <fullName evidence="6">AraC family transcriptional regulator</fullName>
    </submittedName>
</protein>
<evidence type="ECO:0000256" key="1">
    <source>
        <dbReference type="ARBA" id="ARBA00023015"/>
    </source>
</evidence>
<accession>A0A8J8SIX3</accession>
<dbReference type="PANTHER" id="PTHR43280:SF2">
    <property type="entry name" value="HTH-TYPE TRANSCRIPTIONAL REGULATOR EXSA"/>
    <property type="match status" value="1"/>
</dbReference>
<reference evidence="6" key="1">
    <citation type="submission" date="2020-07" db="EMBL/GenBank/DDBJ databases">
        <title>Vallitalea pronyensis genome.</title>
        <authorList>
            <person name="Postec A."/>
        </authorList>
    </citation>
    <scope>NUCLEOTIDE SEQUENCE</scope>
    <source>
        <strain evidence="6">FatNI3</strain>
    </source>
</reference>
<evidence type="ECO:0000256" key="3">
    <source>
        <dbReference type="ARBA" id="ARBA00023163"/>
    </source>
</evidence>
<feature type="transmembrane region" description="Helical" evidence="4">
    <location>
        <begin position="301"/>
        <end position="322"/>
    </location>
</feature>
<dbReference type="Gene3D" id="1.10.10.60">
    <property type="entry name" value="Homeodomain-like"/>
    <property type="match status" value="2"/>
</dbReference>
<keyword evidence="4" id="KW-0812">Transmembrane</keyword>
<keyword evidence="1" id="KW-0805">Transcription regulation</keyword>
<dbReference type="PROSITE" id="PS01124">
    <property type="entry name" value="HTH_ARAC_FAMILY_2"/>
    <property type="match status" value="1"/>
</dbReference>